<accession>A0A4R5VHG7</accession>
<dbReference type="PANTHER" id="PTHR48207:SF3">
    <property type="entry name" value="SUCCINATE--HYDROXYMETHYLGLUTARATE COA-TRANSFERASE"/>
    <property type="match status" value="1"/>
</dbReference>
<evidence type="ECO:0000313" key="2">
    <source>
        <dbReference type="EMBL" id="TDK53010.1"/>
    </source>
</evidence>
<dbReference type="Gene3D" id="3.40.50.10540">
    <property type="entry name" value="Crotonobetainyl-coa:carnitine coa-transferase, domain 1"/>
    <property type="match status" value="1"/>
</dbReference>
<proteinExistence type="predicted"/>
<gene>
    <name evidence="2" type="ORF">E1832_00920</name>
</gene>
<evidence type="ECO:0000256" key="1">
    <source>
        <dbReference type="ARBA" id="ARBA00022679"/>
    </source>
</evidence>
<sequence>MTDAPKAPFRVIDFSQVMAGPFCTRLLADVGAEVIKVEPEGGESMRGRPPVRDGASSYFGALNAGKRSVTLDLKSEEGLARARALIASADVVVENFRPGVMARLGLGWDRLSELNPRLVYCAISGFGQSGAAATRPAYAPMIHAASGFDLTLMGFDPPANRPAPTGMFFADVLAGVFAWGAIQAALLERERSGLGQLVDVALMDCILSMMVYEVQEVQFPQANPRHVYVPVKTTDGFIVTVPLSDKNFQGLRTMLGDPDWAKDPIYATAVGRQTHWAEMMVEIEAWTRSRSGDDCVAALMAAGVPTSRYRTVAEALTSDEARERGILAPVIDASGEFKVPNPPFKFSRSRAHVGNRVPEVGEGNDEFFG</sequence>
<dbReference type="Proteomes" id="UP000295301">
    <property type="component" value="Unassembled WGS sequence"/>
</dbReference>
<protein>
    <submittedName>
        <fullName evidence="2">CoA transferase</fullName>
    </submittedName>
</protein>
<comment type="caution">
    <text evidence="2">The sequence shown here is derived from an EMBL/GenBank/DDBJ whole genome shotgun (WGS) entry which is preliminary data.</text>
</comment>
<dbReference type="RefSeq" id="WP_133357888.1">
    <property type="nucleotide sequence ID" value="NZ_SMUV01000030.1"/>
</dbReference>
<evidence type="ECO:0000313" key="3">
    <source>
        <dbReference type="Proteomes" id="UP000295301"/>
    </source>
</evidence>
<dbReference type="InterPro" id="IPR023606">
    <property type="entry name" value="CoA-Trfase_III_dom_1_sf"/>
</dbReference>
<dbReference type="InterPro" id="IPR050483">
    <property type="entry name" value="CoA-transferase_III_domain"/>
</dbReference>
<keyword evidence="1 2" id="KW-0808">Transferase</keyword>
<keyword evidence="3" id="KW-1185">Reference proteome</keyword>
<dbReference type="AlphaFoldDB" id="A0A4R5VHG7"/>
<dbReference type="InterPro" id="IPR044855">
    <property type="entry name" value="CoA-Trfase_III_dom3_sf"/>
</dbReference>
<dbReference type="InterPro" id="IPR003673">
    <property type="entry name" value="CoA-Trfase_fam_III"/>
</dbReference>
<dbReference type="SUPFAM" id="SSF89796">
    <property type="entry name" value="CoA-transferase family III (CaiB/BaiF)"/>
    <property type="match status" value="1"/>
</dbReference>
<dbReference type="Pfam" id="PF02515">
    <property type="entry name" value="CoA_transf_3"/>
    <property type="match status" value="1"/>
</dbReference>
<dbReference type="EMBL" id="SMUV01000030">
    <property type="protein sequence ID" value="TDK53010.1"/>
    <property type="molecule type" value="Genomic_DNA"/>
</dbReference>
<dbReference type="GO" id="GO:0008410">
    <property type="term" value="F:CoA-transferase activity"/>
    <property type="evidence" value="ECO:0007669"/>
    <property type="project" value="TreeGrafter"/>
</dbReference>
<dbReference type="OrthoDB" id="7208981at2"/>
<reference evidence="2 3" key="1">
    <citation type="submission" date="2019-03" db="EMBL/GenBank/DDBJ databases">
        <title>Ruegeria lutea sp. nov., a novel strain, isolated from marine sediment, the Masan Bay, South Korea.</title>
        <authorList>
            <person name="Kim J."/>
            <person name="Kim D.-Y."/>
            <person name="Lee S.-S."/>
        </authorList>
    </citation>
    <scope>NUCLEOTIDE SEQUENCE [LARGE SCALE GENOMIC DNA]</scope>
    <source>
        <strain evidence="2 3">318-1</strain>
    </source>
</reference>
<dbReference type="Gene3D" id="3.30.1540.10">
    <property type="entry name" value="formyl-coa transferase, domain 3"/>
    <property type="match status" value="1"/>
</dbReference>
<dbReference type="PANTHER" id="PTHR48207">
    <property type="entry name" value="SUCCINATE--HYDROXYMETHYLGLUTARATE COA-TRANSFERASE"/>
    <property type="match status" value="1"/>
</dbReference>
<organism evidence="2 3">
    <name type="scientific">Antarcticimicrobium luteum</name>
    <dbReference type="NCBI Taxonomy" id="2547397"/>
    <lineage>
        <taxon>Bacteria</taxon>
        <taxon>Pseudomonadati</taxon>
        <taxon>Pseudomonadota</taxon>
        <taxon>Alphaproteobacteria</taxon>
        <taxon>Rhodobacterales</taxon>
        <taxon>Paracoccaceae</taxon>
        <taxon>Antarcticimicrobium</taxon>
    </lineage>
</organism>
<name>A0A4R5VHG7_9RHOB</name>